<dbReference type="AlphaFoldDB" id="A0A2P5BZL3"/>
<comment type="caution">
    <text evidence="1">The sequence shown here is derived from an EMBL/GenBank/DDBJ whole genome shotgun (WGS) entry which is preliminary data.</text>
</comment>
<organism evidence="1 2">
    <name type="scientific">Trema orientale</name>
    <name type="common">Charcoal tree</name>
    <name type="synonym">Celtis orientalis</name>
    <dbReference type="NCBI Taxonomy" id="63057"/>
    <lineage>
        <taxon>Eukaryota</taxon>
        <taxon>Viridiplantae</taxon>
        <taxon>Streptophyta</taxon>
        <taxon>Embryophyta</taxon>
        <taxon>Tracheophyta</taxon>
        <taxon>Spermatophyta</taxon>
        <taxon>Magnoliopsida</taxon>
        <taxon>eudicotyledons</taxon>
        <taxon>Gunneridae</taxon>
        <taxon>Pentapetalae</taxon>
        <taxon>rosids</taxon>
        <taxon>fabids</taxon>
        <taxon>Rosales</taxon>
        <taxon>Cannabaceae</taxon>
        <taxon>Trema</taxon>
    </lineage>
</organism>
<evidence type="ECO:0000313" key="1">
    <source>
        <dbReference type="EMBL" id="PON54211.1"/>
    </source>
</evidence>
<dbReference type="EMBL" id="JXTC01000435">
    <property type="protein sequence ID" value="PON54211.1"/>
    <property type="molecule type" value="Genomic_DNA"/>
</dbReference>
<proteinExistence type="predicted"/>
<evidence type="ECO:0000313" key="2">
    <source>
        <dbReference type="Proteomes" id="UP000237000"/>
    </source>
</evidence>
<gene>
    <name evidence="1" type="ORF">TorRG33x02_303290</name>
</gene>
<accession>A0A2P5BZL3</accession>
<reference evidence="2" key="1">
    <citation type="submission" date="2016-06" db="EMBL/GenBank/DDBJ databases">
        <title>Parallel loss of symbiosis genes in relatives of nitrogen-fixing non-legume Parasponia.</title>
        <authorList>
            <person name="Van Velzen R."/>
            <person name="Holmer R."/>
            <person name="Bu F."/>
            <person name="Rutten L."/>
            <person name="Van Zeijl A."/>
            <person name="Liu W."/>
            <person name="Santuari L."/>
            <person name="Cao Q."/>
            <person name="Sharma T."/>
            <person name="Shen D."/>
            <person name="Roswanjaya Y."/>
            <person name="Wardhani T."/>
            <person name="Kalhor M.S."/>
            <person name="Jansen J."/>
            <person name="Van den Hoogen J."/>
            <person name="Gungor B."/>
            <person name="Hartog M."/>
            <person name="Hontelez J."/>
            <person name="Verver J."/>
            <person name="Yang W.-C."/>
            <person name="Schijlen E."/>
            <person name="Repin R."/>
            <person name="Schilthuizen M."/>
            <person name="Schranz E."/>
            <person name="Heidstra R."/>
            <person name="Miyata K."/>
            <person name="Fedorova E."/>
            <person name="Kohlen W."/>
            <person name="Bisseling T."/>
            <person name="Smit S."/>
            <person name="Geurts R."/>
        </authorList>
    </citation>
    <scope>NUCLEOTIDE SEQUENCE [LARGE SCALE GENOMIC DNA]</scope>
    <source>
        <strain evidence="2">cv. RG33-2</strain>
    </source>
</reference>
<dbReference type="Proteomes" id="UP000237000">
    <property type="component" value="Unassembled WGS sequence"/>
</dbReference>
<keyword evidence="2" id="KW-1185">Reference proteome</keyword>
<name>A0A2P5BZL3_TREOI</name>
<dbReference type="OrthoDB" id="10525126at2759"/>
<protein>
    <submittedName>
        <fullName evidence="1">Uncharacterized protein</fullName>
    </submittedName>
</protein>
<dbReference type="InParanoid" id="A0A2P5BZL3"/>
<sequence length="99" mass="11035">MSDPFTSGSNKTNAASAANGLALTVLPPMPQPLILLKPLPFAISFSHTWRFRQASLRRPPLSNFQHCLIRRNPRTTPPTEFQYIKNLSEPGFEPETSSV</sequence>